<feature type="domain" description="CI111 double-psi beta barrel" evidence="2">
    <location>
        <begin position="53"/>
        <end position="107"/>
    </location>
</feature>
<dbReference type="STRING" id="57577.A0A2K3KUH9"/>
<feature type="region of interest" description="Disordered" evidence="1">
    <location>
        <begin position="1"/>
        <end position="48"/>
    </location>
</feature>
<organism evidence="3 4">
    <name type="scientific">Trifolium pratense</name>
    <name type="common">Red clover</name>
    <dbReference type="NCBI Taxonomy" id="57577"/>
    <lineage>
        <taxon>Eukaryota</taxon>
        <taxon>Viridiplantae</taxon>
        <taxon>Streptophyta</taxon>
        <taxon>Embryophyta</taxon>
        <taxon>Tracheophyta</taxon>
        <taxon>Spermatophyta</taxon>
        <taxon>Magnoliopsida</taxon>
        <taxon>eudicotyledons</taxon>
        <taxon>Gunneridae</taxon>
        <taxon>Pentapetalae</taxon>
        <taxon>rosids</taxon>
        <taxon>fabids</taxon>
        <taxon>Fabales</taxon>
        <taxon>Fabaceae</taxon>
        <taxon>Papilionoideae</taxon>
        <taxon>50 kb inversion clade</taxon>
        <taxon>NPAAA clade</taxon>
        <taxon>Hologalegina</taxon>
        <taxon>IRL clade</taxon>
        <taxon>Trifolieae</taxon>
        <taxon>Trifolium</taxon>
    </lineage>
</organism>
<dbReference type="InterPro" id="IPR058958">
    <property type="entry name" value="DPBB_CI111"/>
</dbReference>
<comment type="caution">
    <text evidence="3">The sequence shown here is derived from an EMBL/GenBank/DDBJ whole genome shotgun (WGS) entry which is preliminary data.</text>
</comment>
<dbReference type="Proteomes" id="UP000236291">
    <property type="component" value="Unassembled WGS sequence"/>
</dbReference>
<reference evidence="3 4" key="1">
    <citation type="journal article" date="2014" name="Am. J. Bot.">
        <title>Genome assembly and annotation for red clover (Trifolium pratense; Fabaceae).</title>
        <authorList>
            <person name="Istvanek J."/>
            <person name="Jaros M."/>
            <person name="Krenek A."/>
            <person name="Repkova J."/>
        </authorList>
    </citation>
    <scope>NUCLEOTIDE SEQUENCE [LARGE SCALE GENOMIC DNA]</scope>
    <source>
        <strain evidence="4">cv. Tatra</strain>
        <tissue evidence="3">Young leaves</tissue>
    </source>
</reference>
<evidence type="ECO:0000313" key="4">
    <source>
        <dbReference type="Proteomes" id="UP000236291"/>
    </source>
</evidence>
<gene>
    <name evidence="3" type="ORF">L195_g056999</name>
</gene>
<protein>
    <submittedName>
        <fullName evidence="3">Calmodulin-interacting protein 111-like protein</fullName>
    </submittedName>
</protein>
<evidence type="ECO:0000313" key="3">
    <source>
        <dbReference type="EMBL" id="PNX69948.1"/>
    </source>
</evidence>
<proteinExistence type="predicted"/>
<feature type="non-terminal residue" evidence="3">
    <location>
        <position position="107"/>
    </location>
</feature>
<dbReference type="AlphaFoldDB" id="A0A2K3KUH9"/>
<evidence type="ECO:0000259" key="2">
    <source>
        <dbReference type="Pfam" id="PF26429"/>
    </source>
</evidence>
<sequence>MPSSNSKHSNSNSSSNKKQSKSNSKSRSQSSFPDAATPPRTTTAAEPQQLTSLIQQASQIFPSFISQSAFIAEITDIDTTNSASKGAKIWLSEPFMVASSLAPGSLV</sequence>
<dbReference type="EMBL" id="ASHM01110610">
    <property type="protein sequence ID" value="PNX69948.1"/>
    <property type="molecule type" value="Genomic_DNA"/>
</dbReference>
<accession>A0A2K3KUH9</accession>
<evidence type="ECO:0000256" key="1">
    <source>
        <dbReference type="SAM" id="MobiDB-lite"/>
    </source>
</evidence>
<feature type="compositionally biased region" description="Low complexity" evidence="1">
    <location>
        <begin position="1"/>
        <end position="47"/>
    </location>
</feature>
<dbReference type="Pfam" id="PF26429">
    <property type="entry name" value="DPBB_CI111"/>
    <property type="match status" value="1"/>
</dbReference>
<name>A0A2K3KUH9_TRIPR</name>
<reference evidence="3 4" key="2">
    <citation type="journal article" date="2017" name="Front. Plant Sci.">
        <title>Gene Classification and Mining of Molecular Markers Useful in Red Clover (Trifolium pratense) Breeding.</title>
        <authorList>
            <person name="Istvanek J."/>
            <person name="Dluhosova J."/>
            <person name="Dluhos P."/>
            <person name="Patkova L."/>
            <person name="Nedelnik J."/>
            <person name="Repkova J."/>
        </authorList>
    </citation>
    <scope>NUCLEOTIDE SEQUENCE [LARGE SCALE GENOMIC DNA]</scope>
    <source>
        <strain evidence="4">cv. Tatra</strain>
        <tissue evidence="3">Young leaves</tissue>
    </source>
</reference>